<dbReference type="AlphaFoldDB" id="A0A844YH79"/>
<evidence type="ECO:0000313" key="10">
    <source>
        <dbReference type="Proteomes" id="UP000445582"/>
    </source>
</evidence>
<dbReference type="EMBL" id="WTYN01000001">
    <property type="protein sequence ID" value="MXO62699.1"/>
    <property type="molecule type" value="Genomic_DNA"/>
</dbReference>
<comment type="caution">
    <text evidence="9">The sequence shown here is derived from an EMBL/GenBank/DDBJ whole genome shotgun (WGS) entry which is preliminary data.</text>
</comment>
<evidence type="ECO:0000256" key="7">
    <source>
        <dbReference type="ARBA" id="ARBA00023270"/>
    </source>
</evidence>
<keyword evidence="10" id="KW-1185">Reference proteome</keyword>
<dbReference type="NCBIfam" id="NF004325">
    <property type="entry name" value="PRK05718.1"/>
    <property type="match status" value="1"/>
</dbReference>
<organism evidence="9 10">
    <name type="scientific">Qipengyuania oceanensis</name>
    <dbReference type="NCBI Taxonomy" id="1463597"/>
    <lineage>
        <taxon>Bacteria</taxon>
        <taxon>Pseudomonadati</taxon>
        <taxon>Pseudomonadota</taxon>
        <taxon>Alphaproteobacteria</taxon>
        <taxon>Sphingomonadales</taxon>
        <taxon>Erythrobacteraceae</taxon>
        <taxon>Qipengyuania</taxon>
    </lineage>
</organism>
<dbReference type="Pfam" id="PF01081">
    <property type="entry name" value="Aldolase"/>
    <property type="match status" value="1"/>
</dbReference>
<dbReference type="InterPro" id="IPR031337">
    <property type="entry name" value="KDPG/KHG_AS_1"/>
</dbReference>
<dbReference type="CDD" id="cd00452">
    <property type="entry name" value="KDPG_aldolase"/>
    <property type="match status" value="1"/>
</dbReference>
<evidence type="ECO:0000313" key="9">
    <source>
        <dbReference type="EMBL" id="MXO62699.1"/>
    </source>
</evidence>
<evidence type="ECO:0000256" key="3">
    <source>
        <dbReference type="ARBA" id="ARBA00006906"/>
    </source>
</evidence>
<keyword evidence="8" id="KW-0119">Carbohydrate metabolism</keyword>
<keyword evidence="7" id="KW-0704">Schiff base</keyword>
<reference evidence="9 10" key="1">
    <citation type="submission" date="2019-12" db="EMBL/GenBank/DDBJ databases">
        <title>Genomic-based taxomic classification of the family Erythrobacteraceae.</title>
        <authorList>
            <person name="Xu L."/>
        </authorList>
    </citation>
    <scope>NUCLEOTIDE SEQUENCE [LARGE SCALE GENOMIC DNA]</scope>
    <source>
        <strain evidence="9 10">MCCC 1A09965</strain>
    </source>
</reference>
<comment type="catalytic activity">
    <reaction evidence="1">
        <text>2-dehydro-3-deoxy-6-phospho-D-gluconate = D-glyceraldehyde 3-phosphate + pyruvate</text>
        <dbReference type="Rhea" id="RHEA:17089"/>
        <dbReference type="ChEBI" id="CHEBI:15361"/>
        <dbReference type="ChEBI" id="CHEBI:57569"/>
        <dbReference type="ChEBI" id="CHEBI:59776"/>
        <dbReference type="EC" id="4.1.2.14"/>
    </reaction>
</comment>
<dbReference type="PROSITE" id="PS00159">
    <property type="entry name" value="ALDOLASE_KDPG_KHG_1"/>
    <property type="match status" value="1"/>
</dbReference>
<dbReference type="GO" id="GO:0008675">
    <property type="term" value="F:2-dehydro-3-deoxy-phosphogluconate aldolase activity"/>
    <property type="evidence" value="ECO:0007669"/>
    <property type="project" value="UniProtKB-EC"/>
</dbReference>
<evidence type="ECO:0000256" key="6">
    <source>
        <dbReference type="ARBA" id="ARBA00023239"/>
    </source>
</evidence>
<comment type="pathway">
    <text evidence="2">Carbohydrate acid metabolism; 2-dehydro-3-deoxy-D-gluconate degradation; D-glyceraldehyde 3-phosphate and pyruvate from 2-dehydro-3-deoxy-D-gluconate: step 2/2.</text>
</comment>
<dbReference type="InterPro" id="IPR013785">
    <property type="entry name" value="Aldolase_TIM"/>
</dbReference>
<dbReference type="Proteomes" id="UP000445582">
    <property type="component" value="Unassembled WGS sequence"/>
</dbReference>
<proteinExistence type="inferred from homology"/>
<dbReference type="PROSITE" id="PS00160">
    <property type="entry name" value="ALDOLASE_KDPG_KHG_2"/>
    <property type="match status" value="1"/>
</dbReference>
<keyword evidence="6 9" id="KW-0456">Lyase</keyword>
<evidence type="ECO:0000256" key="1">
    <source>
        <dbReference type="ARBA" id="ARBA00000654"/>
    </source>
</evidence>
<dbReference type="SUPFAM" id="SSF51569">
    <property type="entry name" value="Aldolase"/>
    <property type="match status" value="1"/>
</dbReference>
<evidence type="ECO:0000256" key="5">
    <source>
        <dbReference type="ARBA" id="ARBA00013063"/>
    </source>
</evidence>
<evidence type="ECO:0000256" key="8">
    <source>
        <dbReference type="ARBA" id="ARBA00023277"/>
    </source>
</evidence>
<dbReference type="OrthoDB" id="9805177at2"/>
<dbReference type="Gene3D" id="3.20.20.70">
    <property type="entry name" value="Aldolase class I"/>
    <property type="match status" value="1"/>
</dbReference>
<evidence type="ECO:0000256" key="2">
    <source>
        <dbReference type="ARBA" id="ARBA00004736"/>
    </source>
</evidence>
<dbReference type="PANTHER" id="PTHR30246">
    <property type="entry name" value="2-KETO-3-DEOXY-6-PHOSPHOGLUCONATE ALDOLASE"/>
    <property type="match status" value="1"/>
</dbReference>
<dbReference type="EC" id="4.1.2.14" evidence="5"/>
<name>A0A844YH79_9SPHN</name>
<dbReference type="RefSeq" id="WP_160673182.1">
    <property type="nucleotide sequence ID" value="NZ_WTYN01000001.1"/>
</dbReference>
<comment type="similarity">
    <text evidence="3">Belongs to the KHG/KDPG aldolase family.</text>
</comment>
<protein>
    <recommendedName>
        <fullName evidence="5">2-dehydro-3-deoxy-phosphogluconate aldolase</fullName>
        <ecNumber evidence="5">4.1.2.14</ecNumber>
    </recommendedName>
</protein>
<evidence type="ECO:0000256" key="4">
    <source>
        <dbReference type="ARBA" id="ARBA00011233"/>
    </source>
</evidence>
<accession>A0A844YH79</accession>
<dbReference type="InterPro" id="IPR000887">
    <property type="entry name" value="Aldlse_KDPG_KHG"/>
</dbReference>
<dbReference type="InterPro" id="IPR031338">
    <property type="entry name" value="KDPG/KHG_AS_2"/>
</dbReference>
<dbReference type="PANTHER" id="PTHR30246:SF1">
    <property type="entry name" value="2-DEHYDRO-3-DEOXY-6-PHOSPHOGALACTONATE ALDOLASE-RELATED"/>
    <property type="match status" value="1"/>
</dbReference>
<dbReference type="NCBIfam" id="TIGR01182">
    <property type="entry name" value="eda"/>
    <property type="match status" value="1"/>
</dbReference>
<sequence>MKPIETIMRTAPVIPVLVIEEIDHAVPIAEALVAGGLRVLEVTLRTTCGLEAIAAMKQVDGAIVGAGTVTNPEQLHRAVEAGSEFIVSPGLTTDLGQAAIQSGVPFLPGVATAGDIMRGMDLGLEHFKFFPAETSGGLPALKALSGPFGGLKFCPTGGIRQETAPDWLAFDPVLCVGGSWLVGQKDFASGKIDGEAITARARDAAAIA</sequence>
<gene>
    <name evidence="9" type="primary">eda</name>
    <name evidence="9" type="ORF">GRI48_06710</name>
</gene>
<comment type="subunit">
    <text evidence="4">Homotrimer.</text>
</comment>